<dbReference type="Proteomes" id="UP000814126">
    <property type="component" value="Unassembled WGS sequence"/>
</dbReference>
<dbReference type="AlphaFoldDB" id="A0AAP2S625"/>
<evidence type="ECO:0008006" key="3">
    <source>
        <dbReference type="Google" id="ProtNLM"/>
    </source>
</evidence>
<dbReference type="EMBL" id="WJZX01000206">
    <property type="protein sequence ID" value="MCF5658167.1"/>
    <property type="molecule type" value="Genomic_DNA"/>
</dbReference>
<evidence type="ECO:0000313" key="1">
    <source>
        <dbReference type="EMBL" id="MCF5658167.1"/>
    </source>
</evidence>
<proteinExistence type="predicted"/>
<reference evidence="1" key="1">
    <citation type="submission" date="2019-11" db="EMBL/GenBank/DDBJ databases">
        <title>Epiphytic Pseudomonas syringae from cherry orchards.</title>
        <authorList>
            <person name="Hulin M.T."/>
        </authorList>
    </citation>
    <scope>NUCLEOTIDE SEQUENCE</scope>
    <source>
        <strain evidence="1">PA-2-1F</strain>
    </source>
</reference>
<gene>
    <name evidence="1" type="ORF">GIV46_24535</name>
</gene>
<sequence length="118" mass="13979">MNKKPSISIIRGLLFTYDIENTDDLEREEFISSKDINNEQELIALFEKLTKPEFLDYTKPEQEWFVSSIEHYLSTNDNFDAVFKNMATHFSEPVADQRKFMQILVNCLKQYTSLQRSK</sequence>
<accession>A0AAP2S625</accession>
<comment type="caution">
    <text evidence="1">The sequence shown here is derived from an EMBL/GenBank/DDBJ whole genome shotgun (WGS) entry which is preliminary data.</text>
</comment>
<evidence type="ECO:0000313" key="2">
    <source>
        <dbReference type="Proteomes" id="UP000814126"/>
    </source>
</evidence>
<dbReference type="GeneID" id="45487410"/>
<protein>
    <recommendedName>
        <fullName evidence="3">CdiI immunity protein domain-containing protein</fullName>
    </recommendedName>
</protein>
<organism evidence="1 2">
    <name type="scientific">Pseudomonas poae</name>
    <dbReference type="NCBI Taxonomy" id="200451"/>
    <lineage>
        <taxon>Bacteria</taxon>
        <taxon>Pseudomonadati</taxon>
        <taxon>Pseudomonadota</taxon>
        <taxon>Gammaproteobacteria</taxon>
        <taxon>Pseudomonadales</taxon>
        <taxon>Pseudomonadaceae</taxon>
        <taxon>Pseudomonas</taxon>
    </lineage>
</organism>
<name>A0AAP2S625_9PSED</name>
<dbReference type="RefSeq" id="WP_015371878.1">
    <property type="nucleotide sequence ID" value="NZ_CP142150.1"/>
</dbReference>